<name>F0U8T5_AJEC8</name>
<dbReference type="EMBL" id="DS990636">
    <property type="protein sequence ID" value="EGC41782.1"/>
    <property type="molecule type" value="Genomic_DNA"/>
</dbReference>
<protein>
    <submittedName>
        <fullName evidence="1">Predicted protein</fullName>
    </submittedName>
</protein>
<organism evidence="2">
    <name type="scientific">Ajellomyces capsulatus (strain H88)</name>
    <name type="common">Darling's disease fungus</name>
    <name type="synonym">Histoplasma capsulatum</name>
    <dbReference type="NCBI Taxonomy" id="544711"/>
    <lineage>
        <taxon>Eukaryota</taxon>
        <taxon>Fungi</taxon>
        <taxon>Dikarya</taxon>
        <taxon>Ascomycota</taxon>
        <taxon>Pezizomycotina</taxon>
        <taxon>Eurotiomycetes</taxon>
        <taxon>Eurotiomycetidae</taxon>
        <taxon>Onygenales</taxon>
        <taxon>Ajellomycetaceae</taxon>
        <taxon>Histoplasma</taxon>
    </lineage>
</organism>
<dbReference type="HOGENOM" id="CLU_2096147_0_0_1"/>
<gene>
    <name evidence="1" type="ORF">HCEG_01144</name>
</gene>
<dbReference type="AlphaFoldDB" id="F0U8T5"/>
<proteinExistence type="predicted"/>
<reference evidence="2" key="1">
    <citation type="submission" date="2008-07" db="EMBL/GenBank/DDBJ databases">
        <title>Annotation of Ajellomyces capsulatus strain H88.</title>
        <authorList>
            <person name="Champion M."/>
            <person name="Cuomo C."/>
            <person name="Ma L.-J."/>
            <person name="Henn M.R."/>
            <person name="Sil A."/>
            <person name="Goldman B."/>
            <person name="Young S.K."/>
            <person name="Kodira C.D."/>
            <person name="Zeng Q."/>
            <person name="Koehrsen M."/>
            <person name="Alvarado L."/>
            <person name="Berlin A."/>
            <person name="Borenstein D."/>
            <person name="Chen Z."/>
            <person name="Engels R."/>
            <person name="Freedman E."/>
            <person name="Gellesch M."/>
            <person name="Goldberg J."/>
            <person name="Griggs A."/>
            <person name="Gujja S."/>
            <person name="Heiman D."/>
            <person name="Hepburn T."/>
            <person name="Howarth C."/>
            <person name="Jen D."/>
            <person name="Larson L."/>
            <person name="Lewis B."/>
            <person name="Mehta T."/>
            <person name="Park D."/>
            <person name="Pearson M."/>
            <person name="Roberts A."/>
            <person name="Saif S."/>
            <person name="Shea T."/>
            <person name="Shenoy N."/>
            <person name="Sisk P."/>
            <person name="Stolte C."/>
            <person name="Sykes S."/>
            <person name="Walk T."/>
            <person name="White J."/>
            <person name="Yandava C."/>
            <person name="Klein B."/>
            <person name="McEwen J.G."/>
            <person name="Puccia R."/>
            <person name="Goldman G.H."/>
            <person name="Felipe M.S."/>
            <person name="Nino-Vega G."/>
            <person name="San-Blas G."/>
            <person name="Taylor J."/>
            <person name="Mendoza L."/>
            <person name="Galagan J."/>
            <person name="Nusbaum C."/>
            <person name="Birren B."/>
        </authorList>
    </citation>
    <scope>NUCLEOTIDE SEQUENCE [LARGE SCALE GENOMIC DNA]</scope>
    <source>
        <strain evidence="2">H88</strain>
    </source>
</reference>
<accession>F0U8T5</accession>
<evidence type="ECO:0000313" key="1">
    <source>
        <dbReference type="EMBL" id="EGC41782.1"/>
    </source>
</evidence>
<sequence length="116" mass="12713">MGIINVVESLVVVWWMKVRCCADCGTVNLVLGASLAILAATRLTNHQSSVIRTISKDLSPERCCSLQTRHQKGQQQTSRDEAGFNVSFKLDINHEKIASCPIFHINSSATGREGDV</sequence>
<evidence type="ECO:0000313" key="2">
    <source>
        <dbReference type="Proteomes" id="UP000008142"/>
    </source>
</evidence>
<dbReference type="Proteomes" id="UP000008142">
    <property type="component" value="Unassembled WGS sequence"/>
</dbReference>